<dbReference type="InterPro" id="IPR041492">
    <property type="entry name" value="HAD_2"/>
</dbReference>
<gene>
    <name evidence="1" type="ORF">FKX85_02475</name>
</gene>
<name>A0A514CDW7_9BACT</name>
<dbReference type="EMBL" id="CP041253">
    <property type="protein sequence ID" value="QDH77960.1"/>
    <property type="molecule type" value="Genomic_DNA"/>
</dbReference>
<reference evidence="1 2" key="1">
    <citation type="submission" date="2019-06" db="EMBL/GenBank/DDBJ databases">
        <title>Echinicola alkalisoli sp. nov. isolated from saline soil.</title>
        <authorList>
            <person name="Sun J.-Q."/>
            <person name="Xu L."/>
        </authorList>
    </citation>
    <scope>NUCLEOTIDE SEQUENCE [LARGE SCALE GENOMIC DNA]</scope>
    <source>
        <strain evidence="1 2">LN3S3</strain>
    </source>
</reference>
<dbReference type="Pfam" id="PF13419">
    <property type="entry name" value="HAD_2"/>
    <property type="match status" value="1"/>
</dbReference>
<dbReference type="AlphaFoldDB" id="A0A514CDW7"/>
<sequence length="663" mass="76296">MENRSPEGDNIKKLLLLLSLTMETLLPRVESIKLVIWDLDETFWHGTLSEEGITPIPENIELIKKLSKRGIINSIVSKNDYDVAKQKLQELGIWDYFVFPAIDWSPKGVLIRNIIENCQLRSPNVLFLDDNHSNLEEAIFYNPKINAHFPDFIPVIKNHEAFEGKEDASLSRLKQYKILEKKHEAKKSYDDNLDFLKSSGIQVELIHDLLTHQGRLHELLQRTNQLNFTKVRLNIDQIAALINSSSNESALIKVKDNFGDYGIIGFYSLDKSRNRLNHFVFSCRILNLGIPQYLYAKLGFPDLQVVPEVAEDLDRSQPDWIGEIPASTSPSSTSSIDASGDHKQAQLYFRGPCDYKQTLFYLSNSGINITQETNYVANNIPVYPTHTQALLGAMQLSDSIKNQLYSIPNIPFFDQNYFETTLFKNTANCIVIALEADYYQHIYRHKQSGTKLPLGKREGILTEETNHPSLVNYFKERGAEHFDTKALVDFTVHFEHFGLISPKEFHQNLQTIRKLIPEQKRLILINAPNPSFGQEKRYESMNQIVDDFIKDTKNTKLVDLRNLSTASLFPTTGSKAFNRKTYLDIANLLLEQVPTTSNKNSKRKISHFLVFKNEIRMRYLSLKSFLRKSIWKKVKRVNLLLALELYLENGITEILFSFNLAMI</sequence>
<dbReference type="SUPFAM" id="SSF56784">
    <property type="entry name" value="HAD-like"/>
    <property type="match status" value="1"/>
</dbReference>
<dbReference type="Proteomes" id="UP000316614">
    <property type="component" value="Chromosome"/>
</dbReference>
<protein>
    <recommendedName>
        <fullName evidence="3">HAD-IIIC family phosphatase</fullName>
    </recommendedName>
</protein>
<evidence type="ECO:0008006" key="3">
    <source>
        <dbReference type="Google" id="ProtNLM"/>
    </source>
</evidence>
<dbReference type="InterPro" id="IPR036412">
    <property type="entry name" value="HAD-like_sf"/>
</dbReference>
<dbReference type="InterPro" id="IPR023214">
    <property type="entry name" value="HAD_sf"/>
</dbReference>
<dbReference type="NCBIfam" id="TIGR01686">
    <property type="entry name" value="FkbH"/>
    <property type="match status" value="1"/>
</dbReference>
<dbReference type="Gene3D" id="3.40.50.1000">
    <property type="entry name" value="HAD superfamily/HAD-like"/>
    <property type="match status" value="1"/>
</dbReference>
<dbReference type="InterPro" id="IPR010037">
    <property type="entry name" value="FkbH_domain"/>
</dbReference>
<evidence type="ECO:0000313" key="1">
    <source>
        <dbReference type="EMBL" id="QDH77960.1"/>
    </source>
</evidence>
<dbReference type="OrthoDB" id="323926at2"/>
<dbReference type="KEGG" id="echi:FKX85_02475"/>
<organism evidence="1 2">
    <name type="scientific">Echinicola soli</name>
    <dbReference type="NCBI Taxonomy" id="2591634"/>
    <lineage>
        <taxon>Bacteria</taxon>
        <taxon>Pseudomonadati</taxon>
        <taxon>Bacteroidota</taxon>
        <taxon>Cytophagia</taxon>
        <taxon>Cytophagales</taxon>
        <taxon>Cyclobacteriaceae</taxon>
        <taxon>Echinicola</taxon>
    </lineage>
</organism>
<evidence type="ECO:0000313" key="2">
    <source>
        <dbReference type="Proteomes" id="UP000316614"/>
    </source>
</evidence>
<proteinExistence type="predicted"/>
<accession>A0A514CDW7</accession>
<keyword evidence="2" id="KW-1185">Reference proteome</keyword>